<proteinExistence type="predicted"/>
<reference evidence="1" key="1">
    <citation type="journal article" date="2021" name="Proc. Natl. Acad. Sci. U.S.A.">
        <title>A Catalog of Tens of Thousands of Viruses from Human Metagenomes Reveals Hidden Associations with Chronic Diseases.</title>
        <authorList>
            <person name="Tisza M.J."/>
            <person name="Buck C.B."/>
        </authorList>
    </citation>
    <scope>NUCLEOTIDE SEQUENCE</scope>
    <source>
        <strain evidence="1">CtQJR51</strain>
    </source>
</reference>
<accession>A0A8S5M358</accession>
<name>A0A8S5M358_9CAUD</name>
<protein>
    <submittedName>
        <fullName evidence="1">Uncharacterized protein</fullName>
    </submittedName>
</protein>
<organism evidence="1">
    <name type="scientific">Siphoviridae sp. ctQJR51</name>
    <dbReference type="NCBI Taxonomy" id="2826327"/>
    <lineage>
        <taxon>Viruses</taxon>
        <taxon>Duplodnaviria</taxon>
        <taxon>Heunggongvirae</taxon>
        <taxon>Uroviricota</taxon>
        <taxon>Caudoviricetes</taxon>
    </lineage>
</organism>
<evidence type="ECO:0000313" key="1">
    <source>
        <dbReference type="EMBL" id="DAD76717.1"/>
    </source>
</evidence>
<sequence>MTSLRPCSQAQAQRRAWPSYTVGQTTIVSGEKARLG</sequence>
<dbReference type="EMBL" id="BK014807">
    <property type="protein sequence ID" value="DAD76717.1"/>
    <property type="molecule type" value="Genomic_DNA"/>
</dbReference>
<dbReference type="EMBL" id="BK014807">
    <property type="protein sequence ID" value="DAD76716.1"/>
    <property type="molecule type" value="Genomic_DNA"/>
</dbReference>